<dbReference type="GO" id="GO:0008961">
    <property type="term" value="F:phosphatidylglycerol-prolipoprotein diacylglyceryl transferase activity"/>
    <property type="evidence" value="ECO:0007669"/>
    <property type="project" value="InterPro"/>
</dbReference>
<dbReference type="Pfam" id="PF01790">
    <property type="entry name" value="LGT"/>
    <property type="match status" value="1"/>
</dbReference>
<name>A0A367GQ25_9SPHI</name>
<keyword evidence="5 7" id="KW-1133">Transmembrane helix</keyword>
<keyword evidence="4 7" id="KW-0812">Transmembrane</keyword>
<dbReference type="Proteomes" id="UP000253209">
    <property type="component" value="Unassembled WGS sequence"/>
</dbReference>
<feature type="transmembrane region" description="Helical" evidence="7">
    <location>
        <begin position="103"/>
        <end position="124"/>
    </location>
</feature>
<dbReference type="GO" id="GO:0042158">
    <property type="term" value="P:lipoprotein biosynthetic process"/>
    <property type="evidence" value="ECO:0007669"/>
    <property type="project" value="InterPro"/>
</dbReference>
<dbReference type="AlphaFoldDB" id="A0A367GQ25"/>
<proteinExistence type="inferred from homology"/>
<feature type="transmembrane region" description="Helical" evidence="7">
    <location>
        <begin position="145"/>
        <end position="163"/>
    </location>
</feature>
<feature type="transmembrane region" description="Helical" evidence="7">
    <location>
        <begin position="183"/>
        <end position="205"/>
    </location>
</feature>
<evidence type="ECO:0000256" key="2">
    <source>
        <dbReference type="ARBA" id="ARBA00022475"/>
    </source>
</evidence>
<keyword evidence="2" id="KW-1003">Cell membrane</keyword>
<accession>A0A367GQ25</accession>
<evidence type="ECO:0000256" key="6">
    <source>
        <dbReference type="ARBA" id="ARBA00023136"/>
    </source>
</evidence>
<dbReference type="EMBL" id="QGDC01000004">
    <property type="protein sequence ID" value="RCH55185.1"/>
    <property type="molecule type" value="Genomic_DNA"/>
</dbReference>
<dbReference type="RefSeq" id="WP_114004807.1">
    <property type="nucleotide sequence ID" value="NZ_QGDC01000004.1"/>
</dbReference>
<dbReference type="PANTHER" id="PTHR30589">
    <property type="entry name" value="PROLIPOPROTEIN DIACYLGLYCERYL TRANSFERASE"/>
    <property type="match status" value="1"/>
</dbReference>
<keyword evidence="9" id="KW-1185">Reference proteome</keyword>
<organism evidence="8 9">
    <name type="scientific">Mucilaginibacter hurinus</name>
    <dbReference type="NCBI Taxonomy" id="2201324"/>
    <lineage>
        <taxon>Bacteria</taxon>
        <taxon>Pseudomonadati</taxon>
        <taxon>Bacteroidota</taxon>
        <taxon>Sphingobacteriia</taxon>
        <taxon>Sphingobacteriales</taxon>
        <taxon>Sphingobacteriaceae</taxon>
        <taxon>Mucilaginibacter</taxon>
    </lineage>
</organism>
<evidence type="ECO:0000313" key="8">
    <source>
        <dbReference type="EMBL" id="RCH55185.1"/>
    </source>
</evidence>
<dbReference type="GO" id="GO:0005886">
    <property type="term" value="C:plasma membrane"/>
    <property type="evidence" value="ECO:0007669"/>
    <property type="project" value="InterPro"/>
</dbReference>
<dbReference type="OrthoDB" id="871140at2"/>
<dbReference type="InterPro" id="IPR001640">
    <property type="entry name" value="Lgt"/>
</dbReference>
<reference evidence="8 9" key="1">
    <citation type="submission" date="2018-05" db="EMBL/GenBank/DDBJ databases">
        <title>Mucilaginibacter hurinus sp. nov., isolated from briquette warehouse soil.</title>
        <authorList>
            <person name="Choi L."/>
        </authorList>
    </citation>
    <scope>NUCLEOTIDE SEQUENCE [LARGE SCALE GENOMIC DNA]</scope>
    <source>
        <strain evidence="8 9">ZR32</strain>
    </source>
</reference>
<sequence length="391" mass="44266">MFPTLSHLVEYFFRVKVVLPIQTLGFFIAVSFIVTYFVFKSEFKRREKIGVFKPYTIQEVVGGPASALELLVNGLLGFIAGYKILGILFYLSDFTSDPRGFIFSLKGNLLTGILCGAGLAYWAYSDRRKELRKKPVVVDKLVHPYELMPLIVFSVGFWGFIGAKLFDCLENWHFFIQDPFGHLFSFNGFTYYGGLVFGALSYLYIGYNRGMKLIHLADNGSPGMMLAYGVGRIGCQLSGDGDWGIVNTNPKPGWLGWLPDWAWSYTYPHNVLNEGVPIKNCIGEYCNQLAQGVYPTPLYEATLCILLFGFLWAIRKYIRTGGIMFCIFLLLNGAERMWMESIRINPKYHFLGMAFTQAELICFFMILGGTIGLVVIAYQRRLFGNIKPKAT</sequence>
<comment type="caution">
    <text evidence="8">The sequence shown here is derived from an EMBL/GenBank/DDBJ whole genome shotgun (WGS) entry which is preliminary data.</text>
</comment>
<feature type="transmembrane region" description="Helical" evidence="7">
    <location>
        <begin position="354"/>
        <end position="378"/>
    </location>
</feature>
<evidence type="ECO:0000256" key="4">
    <source>
        <dbReference type="ARBA" id="ARBA00022692"/>
    </source>
</evidence>
<keyword evidence="3 8" id="KW-0808">Transferase</keyword>
<feature type="transmembrane region" description="Helical" evidence="7">
    <location>
        <begin position="317"/>
        <end position="334"/>
    </location>
</feature>
<evidence type="ECO:0000256" key="1">
    <source>
        <dbReference type="ARBA" id="ARBA00007150"/>
    </source>
</evidence>
<evidence type="ECO:0000313" key="9">
    <source>
        <dbReference type="Proteomes" id="UP000253209"/>
    </source>
</evidence>
<feature type="transmembrane region" description="Helical" evidence="7">
    <location>
        <begin position="70"/>
        <end position="91"/>
    </location>
</feature>
<feature type="transmembrane region" description="Helical" evidence="7">
    <location>
        <begin position="20"/>
        <end position="39"/>
    </location>
</feature>
<evidence type="ECO:0000256" key="3">
    <source>
        <dbReference type="ARBA" id="ARBA00022679"/>
    </source>
</evidence>
<gene>
    <name evidence="8" type="ORF">DJ568_08330</name>
</gene>
<dbReference type="PANTHER" id="PTHR30589:SF0">
    <property type="entry name" value="PHOSPHATIDYLGLYCEROL--PROLIPOPROTEIN DIACYLGLYCERYL TRANSFERASE"/>
    <property type="match status" value="1"/>
</dbReference>
<evidence type="ECO:0000256" key="5">
    <source>
        <dbReference type="ARBA" id="ARBA00022989"/>
    </source>
</evidence>
<protein>
    <submittedName>
        <fullName evidence="8">Diacylglyceryl transferase</fullName>
    </submittedName>
</protein>
<comment type="similarity">
    <text evidence="1">Belongs to the Lgt family.</text>
</comment>
<keyword evidence="6 7" id="KW-0472">Membrane</keyword>
<evidence type="ECO:0000256" key="7">
    <source>
        <dbReference type="SAM" id="Phobius"/>
    </source>
</evidence>